<dbReference type="PANTHER" id="PTHR12555:SF13">
    <property type="entry name" value="UBIQUITIN RECOGNITION FACTOR IN ER-ASSOCIATED DEGRADATION PROTEIN 1"/>
    <property type="match status" value="1"/>
</dbReference>
<dbReference type="Gene3D" id="3.10.330.10">
    <property type="match status" value="1"/>
</dbReference>
<evidence type="ECO:0000313" key="6">
    <source>
        <dbReference type="EMBL" id="ETW05880.1"/>
    </source>
</evidence>
<dbReference type="STRING" id="157072.A0A024UI65"/>
<dbReference type="EMBL" id="KI913956">
    <property type="protein sequence ID" value="ETW05880.1"/>
    <property type="molecule type" value="Genomic_DNA"/>
</dbReference>
<feature type="compositionally biased region" description="Polar residues" evidence="3">
    <location>
        <begin position="669"/>
        <end position="687"/>
    </location>
</feature>
<feature type="region of interest" description="Disordered" evidence="3">
    <location>
        <begin position="605"/>
        <end position="709"/>
    </location>
</feature>
<dbReference type="VEuPathDB" id="FungiDB:H310_03536"/>
<dbReference type="PANTHER" id="PTHR12555">
    <property type="entry name" value="UBIQUITIN FUSION DEGRADATON PROTEIN 1"/>
    <property type="match status" value="1"/>
</dbReference>
<dbReference type="InterPro" id="IPR042299">
    <property type="entry name" value="Ufd1-like_Nn"/>
</dbReference>
<sequence length="709" mass="75796">MAPPKRATRRPVVTRAPLASTQIVPYTGSFTCNSVAFIDKPDLEFGDKVILPPNVLVEIQRLKIPLPLLFKLTSSHASSSECCQYCGVMEFSAPVGQMYAPYWMMQQLGVDEGANVHLESALSIPRGLYCQLQPNRLEILDIAASIGPKILLESAMRRYSCLGVGGTIMIEYGDERFFLKLVQVKPGPVVHLFGDVDLEVDFKVPDSTDPRRPDSALHRDTSTDTYGAHAPLTQAAAPPHAADTSASAVSSYGRRLADGGYVPSTVPQSWSPPIAPLKRVGAAVDTSMSLKHAQTKAKKQTEGLDPLKFKAMKAFSTVGYTLTASPAPAEQAVPCTTAPDAPKTESHDDAARPNPPTGPPVGHAAPNEAISCPCCLADLPPANADLHMLRCKQHTAYHRFVCGTCHERVLRTHAHDHVHCASCHFIGSSAAVAAHTAEIHAPVKCTCGASFPADAMAVHKGSTCPHAIVQCGLCFLSFQHQKFAAHYSVCSNRTQQCEVCNKYVNVVSFNQHSDECVRILPAVSTAPPAKATRAAIKSTASDVVAPLESPTFHGDDGTTAETFSCPYCGDAAFANIFALDRHTESRCPIAKNFHATNDAPILRGKLRRKTDLDKSSSSARSISHGGALAMAGERIVQPTKPAKKATASPPPQNNQHVLLGPSDAKSKRNSSIESLVQGNAMGLSTSKAARHKQVESLLGRPAASSLQKR</sequence>
<comment type="similarity">
    <text evidence="1">Belongs to the UFD1 family.</text>
</comment>
<dbReference type="GO" id="GO:0036503">
    <property type="term" value="P:ERAD pathway"/>
    <property type="evidence" value="ECO:0007669"/>
    <property type="project" value="TreeGrafter"/>
</dbReference>
<dbReference type="GO" id="GO:0034098">
    <property type="term" value="C:VCP-NPL4-UFD1 AAA ATPase complex"/>
    <property type="evidence" value="ECO:0007669"/>
    <property type="project" value="TreeGrafter"/>
</dbReference>
<dbReference type="GeneID" id="20080586"/>
<reference evidence="6" key="1">
    <citation type="submission" date="2013-12" db="EMBL/GenBank/DDBJ databases">
        <title>The Genome Sequence of Aphanomyces invadans NJM9701.</title>
        <authorList>
            <consortium name="The Broad Institute Genomics Platform"/>
            <person name="Russ C."/>
            <person name="Tyler B."/>
            <person name="van West P."/>
            <person name="Dieguez-Uribeondo J."/>
            <person name="Young S.K."/>
            <person name="Zeng Q."/>
            <person name="Gargeya S."/>
            <person name="Fitzgerald M."/>
            <person name="Abouelleil A."/>
            <person name="Alvarado L."/>
            <person name="Chapman S.B."/>
            <person name="Gainer-Dewar J."/>
            <person name="Goldberg J."/>
            <person name="Griggs A."/>
            <person name="Gujja S."/>
            <person name="Hansen M."/>
            <person name="Howarth C."/>
            <person name="Imamovic A."/>
            <person name="Ireland A."/>
            <person name="Larimer J."/>
            <person name="McCowan C."/>
            <person name="Murphy C."/>
            <person name="Pearson M."/>
            <person name="Poon T.W."/>
            <person name="Priest M."/>
            <person name="Roberts A."/>
            <person name="Saif S."/>
            <person name="Shea T."/>
            <person name="Sykes S."/>
            <person name="Wortman J."/>
            <person name="Nusbaum C."/>
            <person name="Birren B."/>
        </authorList>
    </citation>
    <scope>NUCLEOTIDE SEQUENCE [LARGE SCALE GENOMIC DNA]</scope>
    <source>
        <strain evidence="6">NJM9701</strain>
    </source>
</reference>
<organism evidence="6">
    <name type="scientific">Aphanomyces invadans</name>
    <dbReference type="NCBI Taxonomy" id="157072"/>
    <lineage>
        <taxon>Eukaryota</taxon>
        <taxon>Sar</taxon>
        <taxon>Stramenopiles</taxon>
        <taxon>Oomycota</taxon>
        <taxon>Saprolegniomycetes</taxon>
        <taxon>Saprolegniales</taxon>
        <taxon>Verrucalvaceae</taxon>
        <taxon>Aphanomyces</taxon>
    </lineage>
</organism>
<feature type="domain" description="Ubiquitin fusion degradation protein UFD1 N-terminal subdomain 1" evidence="4">
    <location>
        <begin position="28"/>
        <end position="121"/>
    </location>
</feature>
<accession>A0A024UI65</accession>
<dbReference type="Pfam" id="PF03152">
    <property type="entry name" value="UFD1_N1"/>
    <property type="match status" value="1"/>
</dbReference>
<dbReference type="InterPro" id="IPR004854">
    <property type="entry name" value="Ufd1-like"/>
</dbReference>
<evidence type="ECO:0008006" key="7">
    <source>
        <dbReference type="Google" id="ProtNLM"/>
    </source>
</evidence>
<evidence type="ECO:0000256" key="2">
    <source>
        <dbReference type="ARBA" id="ARBA00022786"/>
    </source>
</evidence>
<protein>
    <recommendedName>
        <fullName evidence="7">TRAF-type domain-containing protein</fullName>
    </recommendedName>
</protein>
<evidence type="ECO:0000256" key="1">
    <source>
        <dbReference type="ARBA" id="ARBA00006043"/>
    </source>
</evidence>
<evidence type="ECO:0000259" key="4">
    <source>
        <dbReference type="Pfam" id="PF03152"/>
    </source>
</evidence>
<evidence type="ECO:0000259" key="5">
    <source>
        <dbReference type="Pfam" id="PF24842"/>
    </source>
</evidence>
<feature type="compositionally biased region" description="Basic and acidic residues" evidence="3">
    <location>
        <begin position="342"/>
        <end position="351"/>
    </location>
</feature>
<dbReference type="Pfam" id="PF24842">
    <property type="entry name" value="UFD1_N2"/>
    <property type="match status" value="1"/>
</dbReference>
<dbReference type="eggNOG" id="KOG1816">
    <property type="taxonomic scope" value="Eukaryota"/>
</dbReference>
<gene>
    <name evidence="6" type="ORF">H310_03536</name>
</gene>
<feature type="compositionally biased region" description="Basic and acidic residues" evidence="3">
    <location>
        <begin position="204"/>
        <end position="222"/>
    </location>
</feature>
<feature type="domain" description="Ubiquitin fusion degradation protein UFD1 N-terminal subdomain 2" evidence="5">
    <location>
        <begin position="127"/>
        <end position="204"/>
    </location>
</feature>
<feature type="compositionally biased region" description="Low complexity" evidence="3">
    <location>
        <begin position="638"/>
        <end position="647"/>
    </location>
</feature>
<dbReference type="OrthoDB" id="422728at2759"/>
<dbReference type="GO" id="GO:0031593">
    <property type="term" value="F:polyubiquitin modification-dependent protein binding"/>
    <property type="evidence" value="ECO:0007669"/>
    <property type="project" value="TreeGrafter"/>
</dbReference>
<dbReference type="RefSeq" id="XP_008865657.1">
    <property type="nucleotide sequence ID" value="XM_008867435.1"/>
</dbReference>
<keyword evidence="2" id="KW-0833">Ubl conjugation pathway</keyword>
<dbReference type="Gene3D" id="3.30.40.10">
    <property type="entry name" value="Zinc/RING finger domain, C3HC4 (zinc finger)"/>
    <property type="match status" value="1"/>
</dbReference>
<dbReference type="InterPro" id="IPR055417">
    <property type="entry name" value="UFD1_N1"/>
</dbReference>
<dbReference type="InterPro" id="IPR013083">
    <property type="entry name" value="Znf_RING/FYVE/PHD"/>
</dbReference>
<dbReference type="InterPro" id="IPR055418">
    <property type="entry name" value="UFD1_N2"/>
</dbReference>
<evidence type="ECO:0000256" key="3">
    <source>
        <dbReference type="SAM" id="MobiDB-lite"/>
    </source>
</evidence>
<name>A0A024UI65_9STRA</name>
<dbReference type="AlphaFoldDB" id="A0A024UI65"/>
<proteinExistence type="inferred from homology"/>
<dbReference type="Gene3D" id="2.40.40.50">
    <property type="entry name" value="Ubiquitin fusion degradation protein UFD1, N-terminal domain"/>
    <property type="match status" value="1"/>
</dbReference>
<feature type="region of interest" description="Disordered" evidence="3">
    <location>
        <begin position="204"/>
        <end position="225"/>
    </location>
</feature>
<feature type="region of interest" description="Disordered" evidence="3">
    <location>
        <begin position="332"/>
        <end position="363"/>
    </location>
</feature>
<dbReference type="GO" id="GO:0006511">
    <property type="term" value="P:ubiquitin-dependent protein catabolic process"/>
    <property type="evidence" value="ECO:0007669"/>
    <property type="project" value="InterPro"/>
</dbReference>